<keyword evidence="11" id="KW-1185">Reference proteome</keyword>
<evidence type="ECO:0000313" key="11">
    <source>
        <dbReference type="Proteomes" id="UP000650994"/>
    </source>
</evidence>
<evidence type="ECO:0000313" key="9">
    <source>
        <dbReference type="EMBL" id="SHL50407.1"/>
    </source>
</evidence>
<keyword evidence="5 6" id="KW-0676">Redox-active center</keyword>
<evidence type="ECO:0000256" key="5">
    <source>
        <dbReference type="ARBA" id="ARBA00023284"/>
    </source>
</evidence>
<dbReference type="EMBL" id="BMFL01000007">
    <property type="protein sequence ID" value="GGE95936.1"/>
    <property type="molecule type" value="Genomic_DNA"/>
</dbReference>
<dbReference type="RefSeq" id="WP_072933266.1">
    <property type="nucleotide sequence ID" value="NZ_BMFL01000007.1"/>
</dbReference>
<dbReference type="AlphaFoldDB" id="A0A1M7B637"/>
<gene>
    <name evidence="6 8" type="primary">tpx</name>
    <name evidence="8" type="ORF">GCM10010984_11820</name>
    <name evidence="9" type="ORF">SAMN05443634_11058</name>
</gene>
<dbReference type="Proteomes" id="UP000184120">
    <property type="component" value="Unassembled WGS sequence"/>
</dbReference>
<comment type="catalytic activity">
    <reaction evidence="6">
        <text>a hydroperoxide + [thioredoxin]-dithiol = an alcohol + [thioredoxin]-disulfide + H2O</text>
        <dbReference type="Rhea" id="RHEA:62620"/>
        <dbReference type="Rhea" id="RHEA-COMP:10698"/>
        <dbReference type="Rhea" id="RHEA-COMP:10700"/>
        <dbReference type="ChEBI" id="CHEBI:15377"/>
        <dbReference type="ChEBI" id="CHEBI:29950"/>
        <dbReference type="ChEBI" id="CHEBI:30879"/>
        <dbReference type="ChEBI" id="CHEBI:35924"/>
        <dbReference type="ChEBI" id="CHEBI:50058"/>
        <dbReference type="EC" id="1.11.1.24"/>
    </reaction>
</comment>
<comment type="subunit">
    <text evidence="6">Homodimer.</text>
</comment>
<feature type="domain" description="Thioredoxin" evidence="7">
    <location>
        <begin position="18"/>
        <end position="166"/>
    </location>
</feature>
<proteinExistence type="inferred from homology"/>
<dbReference type="PROSITE" id="PS01265">
    <property type="entry name" value="TPX"/>
    <property type="match status" value="1"/>
</dbReference>
<dbReference type="HAMAP" id="MF_00269">
    <property type="entry name" value="Tpx"/>
    <property type="match status" value="1"/>
</dbReference>
<evidence type="ECO:0000313" key="10">
    <source>
        <dbReference type="Proteomes" id="UP000184120"/>
    </source>
</evidence>
<comment type="miscellaneous">
    <text evidence="6">The active site is a conserved redox-active cysteine residue, the peroxidatic cysteine (C(P)), which makes the nucleophilic attack on the peroxide substrate. The peroxide oxidizes the C(P)-SH to cysteine sulfenic acid (C(P)-SOH), which then reacts with another cysteine residue, the resolving cysteine (C(R)), to form a disulfide bridge. The disulfide is subsequently reduced by an appropriate electron donor to complete the catalytic cycle. In this atypical 2-Cys peroxiredoxin, C(R) is present in the same subunit to form an intramolecular disulfide. The disulfide is subsequently reduced by thioredoxin.</text>
</comment>
<accession>A0A1M7B637</accession>
<dbReference type="InterPro" id="IPR002065">
    <property type="entry name" value="TPX"/>
</dbReference>
<reference evidence="10" key="3">
    <citation type="submission" date="2016-11" db="EMBL/GenBank/DDBJ databases">
        <authorList>
            <person name="Varghese N."/>
            <person name="Submissions S."/>
        </authorList>
    </citation>
    <scope>NUCLEOTIDE SEQUENCE [LARGE SCALE GENOMIC DNA]</scope>
    <source>
        <strain evidence="10">DSM 27989</strain>
    </source>
</reference>
<dbReference type="OrthoDB" id="9781543at2"/>
<dbReference type="GO" id="GO:0008379">
    <property type="term" value="F:thioredoxin peroxidase activity"/>
    <property type="evidence" value="ECO:0007669"/>
    <property type="project" value="UniProtKB-UniRule"/>
</dbReference>
<dbReference type="InterPro" id="IPR036249">
    <property type="entry name" value="Thioredoxin-like_sf"/>
</dbReference>
<evidence type="ECO:0000256" key="4">
    <source>
        <dbReference type="ARBA" id="ARBA00023157"/>
    </source>
</evidence>
<protein>
    <recommendedName>
        <fullName evidence="6">Thiol peroxidase</fullName>
        <shortName evidence="6">Tpx</shortName>
        <ecNumber evidence="6">1.11.1.24</ecNumber>
    </recommendedName>
    <alternativeName>
        <fullName evidence="6">Peroxiredoxin tpx</fullName>
        <shortName evidence="6">Prx</shortName>
    </alternativeName>
    <alternativeName>
        <fullName evidence="6">Thioredoxin peroxidase</fullName>
    </alternativeName>
    <alternativeName>
        <fullName evidence="6">Thioredoxin-dependent peroxiredoxin</fullName>
    </alternativeName>
</protein>
<dbReference type="SUPFAM" id="SSF52833">
    <property type="entry name" value="Thioredoxin-like"/>
    <property type="match status" value="1"/>
</dbReference>
<reference evidence="9" key="2">
    <citation type="submission" date="2016-11" db="EMBL/GenBank/DDBJ databases">
        <authorList>
            <person name="Jaros S."/>
            <person name="Januszkiewicz K."/>
            <person name="Wedrychowicz H."/>
        </authorList>
    </citation>
    <scope>NUCLEOTIDE SEQUENCE [LARGE SCALE GENOMIC DNA]</scope>
    <source>
        <strain evidence="9">DSM 27989</strain>
    </source>
</reference>
<keyword evidence="3 6" id="KW-0560">Oxidoreductase</keyword>
<reference evidence="11" key="4">
    <citation type="journal article" date="2019" name="Int. J. Syst. Evol. Microbiol.">
        <title>The Global Catalogue of Microorganisms (GCM) 10K type strain sequencing project: providing services to taxonomists for standard genome sequencing and annotation.</title>
        <authorList>
            <consortium name="The Broad Institute Genomics Platform"/>
            <consortium name="The Broad Institute Genome Sequencing Center for Infectious Disease"/>
            <person name="Wu L."/>
            <person name="Ma J."/>
        </authorList>
    </citation>
    <scope>NUCLEOTIDE SEQUENCE [LARGE SCALE GENOMIC DNA]</scope>
    <source>
        <strain evidence="11">CGMCC 1.12707</strain>
    </source>
</reference>
<dbReference type="CDD" id="cd03014">
    <property type="entry name" value="PRX_Atyp2cys"/>
    <property type="match status" value="1"/>
</dbReference>
<dbReference type="InterPro" id="IPR013766">
    <property type="entry name" value="Thioredoxin_domain"/>
</dbReference>
<sequence>MSEITFKGNPTHTSGVLPTIGEKAPSFALTASDLSQKTLADYAGKNVVLNIFPSVDTGVCAQSVRTFNKEVSSAENTVVLCISKDLPFALSRFCAAEGLDNVVTLSDFKTEEFANAYGVKMIDGPLNGLLSRAVVVINPNGEVVYTEQVPEIGQEPDYKDALSAIK</sequence>
<evidence type="ECO:0000313" key="8">
    <source>
        <dbReference type="EMBL" id="GGE95936.1"/>
    </source>
</evidence>
<dbReference type="InterPro" id="IPR018219">
    <property type="entry name" value="Tpx_CS"/>
</dbReference>
<evidence type="ECO:0000256" key="3">
    <source>
        <dbReference type="ARBA" id="ARBA00023002"/>
    </source>
</evidence>
<dbReference type="PANTHER" id="PTHR43110:SF1">
    <property type="entry name" value="THIOL PEROXIDASE"/>
    <property type="match status" value="1"/>
</dbReference>
<dbReference type="PROSITE" id="PS51352">
    <property type="entry name" value="THIOREDOXIN_2"/>
    <property type="match status" value="1"/>
</dbReference>
<reference evidence="8" key="1">
    <citation type="journal article" date="2014" name="Int. J. Syst. Evol. Microbiol.">
        <title>Complete genome of a new Firmicutes species belonging to the dominant human colonic microbiota ('Ruminococcus bicirculans') reveals two chromosomes and a selective capacity to utilize plant glucans.</title>
        <authorList>
            <consortium name="NISC Comparative Sequencing Program"/>
            <person name="Wegmann U."/>
            <person name="Louis P."/>
            <person name="Goesmann A."/>
            <person name="Henrissat B."/>
            <person name="Duncan S.H."/>
            <person name="Flint H.J."/>
        </authorList>
    </citation>
    <scope>NUCLEOTIDE SEQUENCE</scope>
    <source>
        <strain evidence="8">CGMCC 1.12707</strain>
    </source>
</reference>
<comment type="function">
    <text evidence="6">Thiol-specific peroxidase that catalyzes the reduction of hydrogen peroxide and organic hydroperoxides to water and alcohols, respectively. Plays a role in cell protection against oxidative stress by detoxifying peroxides.</text>
</comment>
<dbReference type="EC" id="1.11.1.24" evidence="6"/>
<dbReference type="InterPro" id="IPR013740">
    <property type="entry name" value="Redoxin"/>
</dbReference>
<evidence type="ECO:0000256" key="2">
    <source>
        <dbReference type="ARBA" id="ARBA00022862"/>
    </source>
</evidence>
<name>A0A1M7B637_9FLAO</name>
<keyword evidence="2 6" id="KW-0049">Antioxidant</keyword>
<dbReference type="EMBL" id="FRBH01000010">
    <property type="protein sequence ID" value="SHL50407.1"/>
    <property type="molecule type" value="Genomic_DNA"/>
</dbReference>
<evidence type="ECO:0000259" key="7">
    <source>
        <dbReference type="PROSITE" id="PS51352"/>
    </source>
</evidence>
<dbReference type="PANTHER" id="PTHR43110">
    <property type="entry name" value="THIOL PEROXIDASE"/>
    <property type="match status" value="1"/>
</dbReference>
<evidence type="ECO:0000256" key="6">
    <source>
        <dbReference type="HAMAP-Rule" id="MF_00269"/>
    </source>
</evidence>
<keyword evidence="1 6" id="KW-0575">Peroxidase</keyword>
<dbReference type="Gene3D" id="3.40.30.10">
    <property type="entry name" value="Glutaredoxin"/>
    <property type="match status" value="1"/>
</dbReference>
<reference evidence="8" key="5">
    <citation type="submission" date="2024-05" db="EMBL/GenBank/DDBJ databases">
        <authorList>
            <person name="Sun Q."/>
            <person name="Zhou Y."/>
        </authorList>
    </citation>
    <scope>NUCLEOTIDE SEQUENCE</scope>
    <source>
        <strain evidence="8">CGMCC 1.12707</strain>
    </source>
</reference>
<organism evidence="9 10">
    <name type="scientific">Chishuiella changwenlii</name>
    <dbReference type="NCBI Taxonomy" id="1434701"/>
    <lineage>
        <taxon>Bacteria</taxon>
        <taxon>Pseudomonadati</taxon>
        <taxon>Bacteroidota</taxon>
        <taxon>Flavobacteriia</taxon>
        <taxon>Flavobacteriales</taxon>
        <taxon>Weeksellaceae</taxon>
        <taxon>Chishuiella</taxon>
    </lineage>
</organism>
<dbReference type="Proteomes" id="UP000650994">
    <property type="component" value="Unassembled WGS sequence"/>
</dbReference>
<dbReference type="NCBIfam" id="NF001808">
    <property type="entry name" value="PRK00522.1"/>
    <property type="match status" value="1"/>
</dbReference>
<comment type="similarity">
    <text evidence="6">Belongs to the peroxiredoxin family. Tpx subfamily.</text>
</comment>
<dbReference type="InterPro" id="IPR050455">
    <property type="entry name" value="Tpx_Peroxidase_subfamily"/>
</dbReference>
<feature type="active site" description="Cysteine sulfenic acid (-SOH) intermediate" evidence="6">
    <location>
        <position position="60"/>
    </location>
</feature>
<feature type="disulfide bond" description="Redox-active" evidence="6">
    <location>
        <begin position="60"/>
        <end position="94"/>
    </location>
</feature>
<evidence type="ECO:0000256" key="1">
    <source>
        <dbReference type="ARBA" id="ARBA00022559"/>
    </source>
</evidence>
<dbReference type="STRING" id="1434701.SAMN05443634_11058"/>
<dbReference type="Pfam" id="PF08534">
    <property type="entry name" value="Redoxin"/>
    <property type="match status" value="1"/>
</dbReference>
<keyword evidence="4 6" id="KW-1015">Disulfide bond</keyword>